<gene>
    <name evidence="1" type="ORF">EVAR_79717_1</name>
</gene>
<dbReference type="Proteomes" id="UP000299102">
    <property type="component" value="Unassembled WGS sequence"/>
</dbReference>
<protein>
    <submittedName>
        <fullName evidence="1">Uncharacterized protein</fullName>
    </submittedName>
</protein>
<evidence type="ECO:0000313" key="1">
    <source>
        <dbReference type="EMBL" id="GBP11038.1"/>
    </source>
</evidence>
<proteinExistence type="predicted"/>
<accession>A0A4C1TC70</accession>
<reference evidence="1 2" key="1">
    <citation type="journal article" date="2019" name="Commun. Biol.">
        <title>The bagworm genome reveals a unique fibroin gene that provides high tensile strength.</title>
        <authorList>
            <person name="Kono N."/>
            <person name="Nakamura H."/>
            <person name="Ohtoshi R."/>
            <person name="Tomita M."/>
            <person name="Numata K."/>
            <person name="Arakawa K."/>
        </authorList>
    </citation>
    <scope>NUCLEOTIDE SEQUENCE [LARGE SCALE GENOMIC DNA]</scope>
</reference>
<dbReference type="AlphaFoldDB" id="A0A4C1TC70"/>
<name>A0A4C1TC70_EUMVA</name>
<organism evidence="1 2">
    <name type="scientific">Eumeta variegata</name>
    <name type="common">Bagworm moth</name>
    <name type="synonym">Eumeta japonica</name>
    <dbReference type="NCBI Taxonomy" id="151549"/>
    <lineage>
        <taxon>Eukaryota</taxon>
        <taxon>Metazoa</taxon>
        <taxon>Ecdysozoa</taxon>
        <taxon>Arthropoda</taxon>
        <taxon>Hexapoda</taxon>
        <taxon>Insecta</taxon>
        <taxon>Pterygota</taxon>
        <taxon>Neoptera</taxon>
        <taxon>Endopterygota</taxon>
        <taxon>Lepidoptera</taxon>
        <taxon>Glossata</taxon>
        <taxon>Ditrysia</taxon>
        <taxon>Tineoidea</taxon>
        <taxon>Psychidae</taxon>
        <taxon>Oiketicinae</taxon>
        <taxon>Eumeta</taxon>
    </lineage>
</organism>
<dbReference type="EMBL" id="BGZK01000044">
    <property type="protein sequence ID" value="GBP11038.1"/>
    <property type="molecule type" value="Genomic_DNA"/>
</dbReference>
<comment type="caution">
    <text evidence="1">The sequence shown here is derived from an EMBL/GenBank/DDBJ whole genome shotgun (WGS) entry which is preliminary data.</text>
</comment>
<sequence length="199" mass="22917">MFEYGLQTTAVISLETFAIRPGIIYTVQCTKLCRSELPANDAARPFLLLPRIPILRRCDDFVANFTPAKFLSERAGGPPLLSSAYSSLHRISYSFPKSRQRSGDSFAVTGVMSGDDRLLSVNSNDRKRLGGRRSSVESERRGRMTCDQSGPLCERILKFRSDCSRVRNMNFFMFYIARSRCHFWFHRRVRSESRSQFQY</sequence>
<evidence type="ECO:0000313" key="2">
    <source>
        <dbReference type="Proteomes" id="UP000299102"/>
    </source>
</evidence>
<keyword evidence="2" id="KW-1185">Reference proteome</keyword>